<dbReference type="PANTHER" id="PTHR24274:SF1">
    <property type="entry name" value="CILIA- AND FLAGELLA-ASSOCIATED PROTEIN 161"/>
    <property type="match status" value="1"/>
</dbReference>
<dbReference type="Pfam" id="PF24569">
    <property type="entry name" value="CFAP161"/>
    <property type="match status" value="2"/>
</dbReference>
<reference evidence="1" key="1">
    <citation type="submission" date="2022-01" db="EMBL/GenBank/DDBJ databases">
        <authorList>
            <person name="King R."/>
        </authorList>
    </citation>
    <scope>NUCLEOTIDE SEQUENCE</scope>
</reference>
<dbReference type="Proteomes" id="UP001153712">
    <property type="component" value="Chromosome 5"/>
</dbReference>
<dbReference type="GO" id="GO:0031514">
    <property type="term" value="C:motile cilium"/>
    <property type="evidence" value="ECO:0007669"/>
    <property type="project" value="TreeGrafter"/>
</dbReference>
<accession>A0A9N9TU62</accession>
<dbReference type="PANTHER" id="PTHR24274">
    <property type="entry name" value="CILIA- AND FLAGELLA-ASSOCIATED PROTEIN 161"/>
    <property type="match status" value="1"/>
</dbReference>
<dbReference type="OrthoDB" id="2126411at2759"/>
<dbReference type="GO" id="GO:0060271">
    <property type="term" value="P:cilium assembly"/>
    <property type="evidence" value="ECO:0007669"/>
    <property type="project" value="TreeGrafter"/>
</dbReference>
<dbReference type="EMBL" id="OU900098">
    <property type="protein sequence ID" value="CAG9862353.1"/>
    <property type="molecule type" value="Genomic_DNA"/>
</dbReference>
<sequence>MMKKATQLEIDERERVFQPKVAYSNPVVHVGFWFDEQAIQEDNMRVVAHKRDKCQLLVQKTRRMYRNVLKATTLALKRRFVIFGEKYQFTSCFVRDFMNRRMYLAATINEKEIDKVLHFQHGCRVTATSMQDPCVRNTFMIKGASTHRDGQQVLLGEDVLIQISESSGPPLYVQCENSTVSTFGLHLVCNLSQDPDMYCRFKFLHGDPALRNKTLGTPFSPDTTLIIQHSASGQNMALENKRLLATLFGSEIQVTCHTFRDYHKVDGHENYWKIVTRFISNNALYIKAAKGEELTPDELEQI</sequence>
<name>A0A9N9TU62_PHYSR</name>
<gene>
    <name evidence="1" type="ORF">PHYEVI_LOCUS8668</name>
</gene>
<evidence type="ECO:0000313" key="1">
    <source>
        <dbReference type="EMBL" id="CAG9862353.1"/>
    </source>
</evidence>
<protein>
    <submittedName>
        <fullName evidence="1">Uncharacterized protein</fullName>
    </submittedName>
</protein>
<keyword evidence="2" id="KW-1185">Reference proteome</keyword>
<evidence type="ECO:0000313" key="2">
    <source>
        <dbReference type="Proteomes" id="UP001153712"/>
    </source>
</evidence>
<organism evidence="1 2">
    <name type="scientific">Phyllotreta striolata</name>
    <name type="common">Striped flea beetle</name>
    <name type="synonym">Crioceris striolata</name>
    <dbReference type="NCBI Taxonomy" id="444603"/>
    <lineage>
        <taxon>Eukaryota</taxon>
        <taxon>Metazoa</taxon>
        <taxon>Ecdysozoa</taxon>
        <taxon>Arthropoda</taxon>
        <taxon>Hexapoda</taxon>
        <taxon>Insecta</taxon>
        <taxon>Pterygota</taxon>
        <taxon>Neoptera</taxon>
        <taxon>Endopterygota</taxon>
        <taxon>Coleoptera</taxon>
        <taxon>Polyphaga</taxon>
        <taxon>Cucujiformia</taxon>
        <taxon>Chrysomeloidea</taxon>
        <taxon>Chrysomelidae</taxon>
        <taxon>Galerucinae</taxon>
        <taxon>Alticini</taxon>
        <taxon>Phyllotreta</taxon>
    </lineage>
</organism>
<proteinExistence type="predicted"/>
<dbReference type="AlphaFoldDB" id="A0A9N9TU62"/>
<dbReference type="InterPro" id="IPR055325">
    <property type="entry name" value="CF161"/>
</dbReference>